<evidence type="ECO:0000313" key="1">
    <source>
        <dbReference type="EMBL" id="QTA91861.1"/>
    </source>
</evidence>
<dbReference type="Proteomes" id="UP000663722">
    <property type="component" value="Chromosome"/>
</dbReference>
<protein>
    <submittedName>
        <fullName evidence="1">Uncharacterized protein</fullName>
    </submittedName>
</protein>
<gene>
    <name evidence="1" type="ORF">dnm_079350</name>
</gene>
<keyword evidence="2" id="KW-1185">Reference proteome</keyword>
<evidence type="ECO:0000313" key="2">
    <source>
        <dbReference type="Proteomes" id="UP000663722"/>
    </source>
</evidence>
<accession>A0A975BU86</accession>
<dbReference type="AlphaFoldDB" id="A0A975BU86"/>
<proteinExistence type="predicted"/>
<name>A0A975BU86_9BACT</name>
<reference evidence="1" key="1">
    <citation type="journal article" date="2021" name="Microb. Physiol.">
        <title>Proteogenomic Insights into the Physiology of Marine, Sulfate-Reducing, Filamentous Desulfonema limicola and Desulfonema magnum.</title>
        <authorList>
            <person name="Schnaars V."/>
            <person name="Wohlbrand L."/>
            <person name="Scheve S."/>
            <person name="Hinrichs C."/>
            <person name="Reinhardt R."/>
            <person name="Rabus R."/>
        </authorList>
    </citation>
    <scope>NUCLEOTIDE SEQUENCE</scope>
    <source>
        <strain evidence="1">4be13</strain>
    </source>
</reference>
<organism evidence="1 2">
    <name type="scientific">Desulfonema magnum</name>
    <dbReference type="NCBI Taxonomy" id="45655"/>
    <lineage>
        <taxon>Bacteria</taxon>
        <taxon>Pseudomonadati</taxon>
        <taxon>Thermodesulfobacteriota</taxon>
        <taxon>Desulfobacteria</taxon>
        <taxon>Desulfobacterales</taxon>
        <taxon>Desulfococcaceae</taxon>
        <taxon>Desulfonema</taxon>
    </lineage>
</organism>
<dbReference type="KEGG" id="dmm:dnm_079350"/>
<sequence length="39" mass="4423">MKNPLEFAGQAYKSIRNVCQSLTINLLQDRVFWLPTGGL</sequence>
<dbReference type="EMBL" id="CP061800">
    <property type="protein sequence ID" value="QTA91861.1"/>
    <property type="molecule type" value="Genomic_DNA"/>
</dbReference>